<evidence type="ECO:0000256" key="3">
    <source>
        <dbReference type="ARBA" id="ARBA00022553"/>
    </source>
</evidence>
<keyword evidence="12" id="KW-1185">Reference proteome</keyword>
<evidence type="ECO:0000313" key="11">
    <source>
        <dbReference type="Ensembl" id="ENSGEVP00005001787.1"/>
    </source>
</evidence>
<sequence length="225" mass="25660">MKEGSSGPRLLLLPRSCSSSACCSGCSAQRWTQLQQQSQLPLPPNHALRRNPGILETVEYIERYGDKPIWFGYRGKKIAENPCPICRDQKLHVDYRNVKLLEQFICSHTGVIFHPTRTDVCMKQHKCLTQAIDQARDHGLLSFHIPLVMLQGKDYTNQHQAVTKTHPPPPCRQPPEKDIARICRIYKDYRRRIPGRHERPGQNWMECPGVWGWAAPGGAQAFGLT</sequence>
<keyword evidence="5" id="KW-0689">Ribosomal protein</keyword>
<keyword evidence="6" id="KW-0496">Mitochondrion</keyword>
<dbReference type="GeneTree" id="ENSGT00390000010554"/>
<dbReference type="Gene3D" id="4.10.640.10">
    <property type="entry name" value="Ribosomal protein S18"/>
    <property type="match status" value="1"/>
</dbReference>
<keyword evidence="4" id="KW-0809">Transit peptide</keyword>
<protein>
    <recommendedName>
        <fullName evidence="9">Small ribosomal subunit protein mS40</fullName>
    </recommendedName>
    <alternativeName>
        <fullName evidence="8">28S ribosomal protein S18-2, mitochondrial</fullName>
    </alternativeName>
    <alternativeName>
        <fullName evidence="10">28S ribosomal protein S18b, mitochondrial</fullName>
    </alternativeName>
</protein>
<reference evidence="11" key="2">
    <citation type="submission" date="2025-08" db="UniProtKB">
        <authorList>
            <consortium name="Ensembl"/>
        </authorList>
    </citation>
    <scope>IDENTIFICATION</scope>
</reference>
<dbReference type="FunFam" id="4.10.640.10:FF:000008">
    <property type="entry name" value="28S ribosomal protein S18b, mitochondrial"/>
    <property type="match status" value="1"/>
</dbReference>
<evidence type="ECO:0000256" key="7">
    <source>
        <dbReference type="ARBA" id="ARBA00023274"/>
    </source>
</evidence>
<accession>A0A8C4VGX1</accession>
<name>A0A8C4VGX1_9SAUR</name>
<evidence type="ECO:0000256" key="4">
    <source>
        <dbReference type="ARBA" id="ARBA00022946"/>
    </source>
</evidence>
<dbReference type="AlphaFoldDB" id="A0A8C4VGX1"/>
<evidence type="ECO:0000256" key="10">
    <source>
        <dbReference type="ARBA" id="ARBA00035515"/>
    </source>
</evidence>
<keyword evidence="7" id="KW-0687">Ribonucleoprotein</keyword>
<dbReference type="InterPro" id="IPR040054">
    <property type="entry name" value="MRPS18B"/>
</dbReference>
<dbReference type="InterPro" id="IPR001648">
    <property type="entry name" value="Ribosomal_bS18"/>
</dbReference>
<comment type="similarity">
    <text evidence="2">Belongs to the bacterial ribosomal protein bS18 family. Mitochondrion-specific ribosomal protein mS40 subfamily.</text>
</comment>
<evidence type="ECO:0000256" key="8">
    <source>
        <dbReference type="ARBA" id="ARBA00032055"/>
    </source>
</evidence>
<dbReference type="Pfam" id="PF01084">
    <property type="entry name" value="Ribosomal_S18"/>
    <property type="match status" value="1"/>
</dbReference>
<reference evidence="11" key="1">
    <citation type="submission" date="2019-06" db="EMBL/GenBank/DDBJ databases">
        <title>G10K-VGP Goodes thornscrub tortoise genome, primary haplotype.</title>
        <authorList>
            <person name="Murphy B."/>
            <person name="Edwards T."/>
            <person name="Rhie A."/>
            <person name="Koren S."/>
            <person name="Phillippy A."/>
            <person name="Fedrigo O."/>
            <person name="Haase B."/>
            <person name="Mountcastle J."/>
            <person name="Lewin H."/>
            <person name="Damas J."/>
            <person name="Howe K."/>
            <person name="Formenti G."/>
            <person name="Myers G."/>
            <person name="Durbin R."/>
            <person name="Jarvis E.D."/>
        </authorList>
    </citation>
    <scope>NUCLEOTIDE SEQUENCE [LARGE SCALE GENOMIC DNA]</scope>
</reference>
<dbReference type="SUPFAM" id="SSF46911">
    <property type="entry name" value="Ribosomal protein S18"/>
    <property type="match status" value="1"/>
</dbReference>
<dbReference type="OrthoDB" id="21463at2759"/>
<dbReference type="GO" id="GO:0003735">
    <property type="term" value="F:structural constituent of ribosome"/>
    <property type="evidence" value="ECO:0007669"/>
    <property type="project" value="InterPro"/>
</dbReference>
<comment type="subcellular location">
    <subcellularLocation>
        <location evidence="1">Mitochondrion</location>
    </subcellularLocation>
</comment>
<evidence type="ECO:0000256" key="1">
    <source>
        <dbReference type="ARBA" id="ARBA00004173"/>
    </source>
</evidence>
<evidence type="ECO:0000256" key="9">
    <source>
        <dbReference type="ARBA" id="ARBA00035130"/>
    </source>
</evidence>
<dbReference type="PANTHER" id="PTHR13329">
    <property type="entry name" value="MITOCHONDRIAL RIBOSOMAL PROTEIN S18B"/>
    <property type="match status" value="1"/>
</dbReference>
<dbReference type="Ensembl" id="ENSGEVT00005001879.1">
    <property type="protein sequence ID" value="ENSGEVP00005001787.1"/>
    <property type="gene ID" value="ENSGEVG00005001353.1"/>
</dbReference>
<evidence type="ECO:0000256" key="6">
    <source>
        <dbReference type="ARBA" id="ARBA00023128"/>
    </source>
</evidence>
<dbReference type="PANTHER" id="PTHR13329:SF2">
    <property type="entry name" value="SMALL RIBOSOMAL SUBUNIT PROTEIN MS40"/>
    <property type="match status" value="1"/>
</dbReference>
<proteinExistence type="inferred from homology"/>
<organism evidence="11 12">
    <name type="scientific">Gopherus evgoodei</name>
    <name type="common">Goodes thornscrub tortoise</name>
    <dbReference type="NCBI Taxonomy" id="1825980"/>
    <lineage>
        <taxon>Eukaryota</taxon>
        <taxon>Metazoa</taxon>
        <taxon>Chordata</taxon>
        <taxon>Craniata</taxon>
        <taxon>Vertebrata</taxon>
        <taxon>Euteleostomi</taxon>
        <taxon>Archelosauria</taxon>
        <taxon>Testudinata</taxon>
        <taxon>Testudines</taxon>
        <taxon>Cryptodira</taxon>
        <taxon>Durocryptodira</taxon>
        <taxon>Testudinoidea</taxon>
        <taxon>Testudinidae</taxon>
        <taxon>Gopherus</taxon>
    </lineage>
</organism>
<evidence type="ECO:0000256" key="2">
    <source>
        <dbReference type="ARBA" id="ARBA00006136"/>
    </source>
</evidence>
<reference evidence="11" key="3">
    <citation type="submission" date="2025-09" db="UniProtKB">
        <authorList>
            <consortium name="Ensembl"/>
        </authorList>
    </citation>
    <scope>IDENTIFICATION</scope>
</reference>
<dbReference type="Proteomes" id="UP000694390">
    <property type="component" value="Chromosome 2"/>
</dbReference>
<evidence type="ECO:0000313" key="12">
    <source>
        <dbReference type="Proteomes" id="UP000694390"/>
    </source>
</evidence>
<dbReference type="InterPro" id="IPR036870">
    <property type="entry name" value="Ribosomal_bS18_sf"/>
</dbReference>
<dbReference type="GO" id="GO:0032543">
    <property type="term" value="P:mitochondrial translation"/>
    <property type="evidence" value="ECO:0007669"/>
    <property type="project" value="InterPro"/>
</dbReference>
<dbReference type="GO" id="GO:0005763">
    <property type="term" value="C:mitochondrial small ribosomal subunit"/>
    <property type="evidence" value="ECO:0007669"/>
    <property type="project" value="UniProtKB-ARBA"/>
</dbReference>
<keyword evidence="3" id="KW-0597">Phosphoprotein</keyword>
<evidence type="ECO:0000256" key="5">
    <source>
        <dbReference type="ARBA" id="ARBA00022980"/>
    </source>
</evidence>